<dbReference type="InterPro" id="IPR058922">
    <property type="entry name" value="WHD_DRP"/>
</dbReference>
<feature type="domain" description="Disease resistance protein winged helix" evidence="8">
    <location>
        <begin position="579"/>
        <end position="619"/>
    </location>
</feature>
<accession>A0A822YIP1</accession>
<dbReference type="InterPro" id="IPR038005">
    <property type="entry name" value="RX-like_CC"/>
</dbReference>
<dbReference type="FunFam" id="1.10.10.10:FF:000322">
    <property type="entry name" value="Probable disease resistance protein At1g63360"/>
    <property type="match status" value="1"/>
</dbReference>
<dbReference type="GO" id="GO:0006952">
    <property type="term" value="P:defense response"/>
    <property type="evidence" value="ECO:0007669"/>
    <property type="project" value="UniProtKB-KW"/>
</dbReference>
<dbReference type="InterPro" id="IPR002182">
    <property type="entry name" value="NB-ARC"/>
</dbReference>
<keyword evidence="2" id="KW-0677">Repeat</keyword>
<keyword evidence="1" id="KW-0433">Leucine-rich repeat</keyword>
<sequence>MAEAIASLISEKLTQFIQQEVELIVGVKEEAGKLFNALEIIKAVLKDAEERQLKEEPVKAWLRRLKDVAYDIDDLVDEWSTEVSKSEAQGDDNASMSVVRKVRSTISLYSHCLCFKQACLRHNFGHRIKDVNTRVDEILNEKDRFGFKIHNNTREEAISRPETRQTSSLIDISSTIGRDSEKELIVSKLLSEGKGSREERSFSVPIISIVGMGGLGKTTLAQLVFNDERITTAHFKNKIWVCVSEPFDKVRIAKEIVKAIDKEIQIDNDISWEALHNLLSNSLENRFYLLVLDDMWTEDEFDWEPLKLSLNRGIQGSRILVTTRKTKVAEMLGTTYLHNLEVLSDQDCWSLISSIALVGKTKEECEMLKGIGMEIAQKCKGLPLSVKSIGGLLRFKKPTKQDWQDVLSSSIWELDKIRQDVLPALLLSYYDLPSQLKQCFAYCAIFPKDYQIGKDQLIKLWMAQGFLEYSSSQRTLERRGEDYFDILSVRSFFQEFHTVREKTYWCKMHDLVHDFAQLLTERECYVLDIGNNITQEPRYKDARHITYIGNDDDDGNDLKEKTIPLSIYKAMKLRTLQLPQKVCEDYFDILSVRSFFQEFHTVGEKTYWCKMHDLVHDFAQLLTERECYVLDIGNNITQELRYKDARHITLIGNDDDDGNDLREKTIPLSIYKAMKLRTLQLPQKVCGFSGLIDKLTCLRALDLGGTCLKELPSKIEKLIHLRYLNLSDTELKELPETLSNLHNLQILELNYCSKLCKIPKGIGKLTKMRHLEIEGTESLHYLPRSIGRLSSLCTLSKFIIGGGGGECTIKELNDLKFLQGELEISGLGRVKSENEANVADLKNRENMSNLELRFDGHDGEDDNLKERKMETVLEGLQPHKNLKELTIYGYMGNKLASWMVRDDGLPNLRFLRLYACENLCKLPPSLGKLPFLEHLKIGGMDKIKHMDIHMFFGANQTGDGAKKAFPNLDILQIGGMKNLEDWDLGTGEFDGRETNSITFMQHLCDLMLSDCPKLKVLPPLIFYNKAALHIRDCPQLTWTPSSSGLLQYLHCLDLIGNAEAFLRSIPSDNKIDDLTIRFSPIKSLHNVFGKFHTLEELSIIRCEYIDSIPDELQHLSSLQKLYIYKCPLLEERGRKEVGEDWKNICHIPHIEINGRRIQ</sequence>
<dbReference type="Pfam" id="PF00931">
    <property type="entry name" value="NB-ARC"/>
    <property type="match status" value="1"/>
</dbReference>
<name>A0A822YIP1_NELNU</name>
<dbReference type="Gene3D" id="1.10.10.10">
    <property type="entry name" value="Winged helix-like DNA-binding domain superfamily/Winged helix DNA-binding domain"/>
    <property type="match status" value="1"/>
</dbReference>
<dbReference type="Pfam" id="PF00560">
    <property type="entry name" value="LRR_1"/>
    <property type="match status" value="1"/>
</dbReference>
<dbReference type="InterPro" id="IPR056789">
    <property type="entry name" value="LRR_R13L1-DRL21"/>
</dbReference>
<dbReference type="PRINTS" id="PR00364">
    <property type="entry name" value="DISEASERSIST"/>
</dbReference>
<evidence type="ECO:0000259" key="6">
    <source>
        <dbReference type="Pfam" id="PF00931"/>
    </source>
</evidence>
<dbReference type="Gene3D" id="3.40.50.300">
    <property type="entry name" value="P-loop containing nucleotide triphosphate hydrolases"/>
    <property type="match status" value="1"/>
</dbReference>
<gene>
    <name evidence="10" type="ORF">HUJ06_011301</name>
</gene>
<dbReference type="InterPro" id="IPR001611">
    <property type="entry name" value="Leu-rich_rpt"/>
</dbReference>
<dbReference type="InterPro" id="IPR027417">
    <property type="entry name" value="P-loop_NTPase"/>
</dbReference>
<dbReference type="InterPro" id="IPR036388">
    <property type="entry name" value="WH-like_DNA-bd_sf"/>
</dbReference>
<dbReference type="AlphaFoldDB" id="A0A822YIP1"/>
<dbReference type="SUPFAM" id="SSF52058">
    <property type="entry name" value="L domain-like"/>
    <property type="match status" value="2"/>
</dbReference>
<dbReference type="Gene3D" id="1.10.8.430">
    <property type="entry name" value="Helical domain of apoptotic protease-activating factors"/>
    <property type="match status" value="1"/>
</dbReference>
<comment type="caution">
    <text evidence="10">The sequence shown here is derived from an EMBL/GenBank/DDBJ whole genome shotgun (WGS) entry which is preliminary data.</text>
</comment>
<evidence type="ECO:0000259" key="9">
    <source>
        <dbReference type="Pfam" id="PF25019"/>
    </source>
</evidence>
<evidence type="ECO:0000313" key="11">
    <source>
        <dbReference type="Proteomes" id="UP000607653"/>
    </source>
</evidence>
<dbReference type="FunFam" id="3.40.50.300:FF:001091">
    <property type="entry name" value="Probable disease resistance protein At1g61300"/>
    <property type="match status" value="1"/>
</dbReference>
<evidence type="ECO:0000256" key="5">
    <source>
        <dbReference type="ARBA" id="ARBA00022840"/>
    </source>
</evidence>
<dbReference type="Pfam" id="PF23559">
    <property type="entry name" value="WHD_DRP"/>
    <property type="match status" value="2"/>
</dbReference>
<dbReference type="GO" id="GO:0005524">
    <property type="term" value="F:ATP binding"/>
    <property type="evidence" value="ECO:0007669"/>
    <property type="project" value="UniProtKB-KW"/>
</dbReference>
<reference evidence="10 11" key="1">
    <citation type="journal article" date="2020" name="Mol. Biol. Evol.">
        <title>Distinct Expression and Methylation Patterns for Genes with Different Fates following a Single Whole-Genome Duplication in Flowering Plants.</title>
        <authorList>
            <person name="Shi T."/>
            <person name="Rahmani R.S."/>
            <person name="Gugger P.F."/>
            <person name="Wang M."/>
            <person name="Li H."/>
            <person name="Zhang Y."/>
            <person name="Li Z."/>
            <person name="Wang Q."/>
            <person name="Van de Peer Y."/>
            <person name="Marchal K."/>
            <person name="Chen J."/>
        </authorList>
    </citation>
    <scope>NUCLEOTIDE SEQUENCE [LARGE SCALE GENOMIC DNA]</scope>
    <source>
        <tissue evidence="10">Leaf</tissue>
    </source>
</reference>
<dbReference type="Pfam" id="PF25019">
    <property type="entry name" value="LRR_R13L1-DRL21"/>
    <property type="match status" value="1"/>
</dbReference>
<feature type="domain" description="Disease resistance protein winged helix" evidence="8">
    <location>
        <begin position="445"/>
        <end position="516"/>
    </location>
</feature>
<evidence type="ECO:0000313" key="10">
    <source>
        <dbReference type="EMBL" id="DAD32450.1"/>
    </source>
</evidence>
<evidence type="ECO:0000256" key="4">
    <source>
        <dbReference type="ARBA" id="ARBA00022821"/>
    </source>
</evidence>
<dbReference type="InterPro" id="IPR041118">
    <property type="entry name" value="Rx_N"/>
</dbReference>
<feature type="domain" description="Disease resistance N-terminal" evidence="7">
    <location>
        <begin position="8"/>
        <end position="89"/>
    </location>
</feature>
<keyword evidence="4" id="KW-0611">Plant defense</keyword>
<keyword evidence="11" id="KW-1185">Reference proteome</keyword>
<dbReference type="PANTHER" id="PTHR36766">
    <property type="entry name" value="PLANT BROAD-SPECTRUM MILDEW RESISTANCE PROTEIN RPW8"/>
    <property type="match status" value="1"/>
</dbReference>
<dbReference type="Gene3D" id="3.80.10.10">
    <property type="entry name" value="Ribonuclease Inhibitor"/>
    <property type="match status" value="3"/>
</dbReference>
<evidence type="ECO:0000256" key="1">
    <source>
        <dbReference type="ARBA" id="ARBA00022614"/>
    </source>
</evidence>
<evidence type="ECO:0008006" key="12">
    <source>
        <dbReference type="Google" id="ProtNLM"/>
    </source>
</evidence>
<feature type="domain" description="NB-ARC" evidence="6">
    <location>
        <begin position="203"/>
        <end position="357"/>
    </location>
</feature>
<evidence type="ECO:0000256" key="2">
    <source>
        <dbReference type="ARBA" id="ARBA00022737"/>
    </source>
</evidence>
<dbReference type="EMBL" id="DUZY01000003">
    <property type="protein sequence ID" value="DAD32450.1"/>
    <property type="molecule type" value="Genomic_DNA"/>
</dbReference>
<protein>
    <recommendedName>
        <fullName evidence="12">Disease resistance protein RGA3</fullName>
    </recommendedName>
</protein>
<organism evidence="10 11">
    <name type="scientific">Nelumbo nucifera</name>
    <name type="common">Sacred lotus</name>
    <dbReference type="NCBI Taxonomy" id="4432"/>
    <lineage>
        <taxon>Eukaryota</taxon>
        <taxon>Viridiplantae</taxon>
        <taxon>Streptophyta</taxon>
        <taxon>Embryophyta</taxon>
        <taxon>Tracheophyta</taxon>
        <taxon>Spermatophyta</taxon>
        <taxon>Magnoliopsida</taxon>
        <taxon>Proteales</taxon>
        <taxon>Nelumbonaceae</taxon>
        <taxon>Nelumbo</taxon>
    </lineage>
</organism>
<keyword evidence="3" id="KW-0547">Nucleotide-binding</keyword>
<evidence type="ECO:0000256" key="3">
    <source>
        <dbReference type="ARBA" id="ARBA00022741"/>
    </source>
</evidence>
<dbReference type="InterPro" id="IPR032675">
    <property type="entry name" value="LRR_dom_sf"/>
</dbReference>
<dbReference type="GO" id="GO:0051707">
    <property type="term" value="P:response to other organism"/>
    <property type="evidence" value="ECO:0007669"/>
    <property type="project" value="UniProtKB-ARBA"/>
</dbReference>
<dbReference type="PANTHER" id="PTHR36766:SF40">
    <property type="entry name" value="DISEASE RESISTANCE PROTEIN RGA3"/>
    <property type="match status" value="1"/>
</dbReference>
<dbReference type="Pfam" id="PF18052">
    <property type="entry name" value="Rx_N"/>
    <property type="match status" value="1"/>
</dbReference>
<evidence type="ECO:0000259" key="8">
    <source>
        <dbReference type="Pfam" id="PF23559"/>
    </source>
</evidence>
<dbReference type="Gene3D" id="1.20.5.4130">
    <property type="match status" value="1"/>
</dbReference>
<proteinExistence type="predicted"/>
<evidence type="ECO:0000259" key="7">
    <source>
        <dbReference type="Pfam" id="PF18052"/>
    </source>
</evidence>
<dbReference type="SUPFAM" id="SSF52540">
    <property type="entry name" value="P-loop containing nucleoside triphosphate hydrolases"/>
    <property type="match status" value="1"/>
</dbReference>
<feature type="domain" description="R13L1/DRL21-like LRR repeat region" evidence="9">
    <location>
        <begin position="809"/>
        <end position="940"/>
    </location>
</feature>
<dbReference type="Proteomes" id="UP000607653">
    <property type="component" value="Unassembled WGS sequence"/>
</dbReference>
<dbReference type="GO" id="GO:0043531">
    <property type="term" value="F:ADP binding"/>
    <property type="evidence" value="ECO:0007669"/>
    <property type="project" value="InterPro"/>
</dbReference>
<keyword evidence="5" id="KW-0067">ATP-binding</keyword>
<dbReference type="InterPro" id="IPR042197">
    <property type="entry name" value="Apaf_helical"/>
</dbReference>
<dbReference type="CDD" id="cd14798">
    <property type="entry name" value="RX-CC_like"/>
    <property type="match status" value="1"/>
</dbReference>